<comment type="caution">
    <text evidence="1">The sequence shown here is derived from an EMBL/GenBank/DDBJ whole genome shotgun (WGS) entry which is preliminary data.</text>
</comment>
<dbReference type="AlphaFoldDB" id="A0A833LW40"/>
<reference evidence="1 2" key="1">
    <citation type="submission" date="2019-10" db="EMBL/GenBank/DDBJ databases">
        <title>Extracellular Electron Transfer in a Candidatus Methanoperedens spp. Enrichment Culture.</title>
        <authorList>
            <person name="Berger S."/>
            <person name="Rangel Shaw D."/>
            <person name="Berben T."/>
            <person name="In 'T Zandt M."/>
            <person name="Frank J."/>
            <person name="Reimann J."/>
            <person name="Jetten M.S.M."/>
            <person name="Welte C.U."/>
        </authorList>
    </citation>
    <scope>NUCLEOTIDE SEQUENCE [LARGE SCALE GENOMIC DNA]</scope>
    <source>
        <strain evidence="1">SB12</strain>
    </source>
</reference>
<dbReference type="Proteomes" id="UP000460298">
    <property type="component" value="Unassembled WGS sequence"/>
</dbReference>
<accession>A0A833LW40</accession>
<proteinExistence type="predicted"/>
<dbReference type="SUPFAM" id="SSF48452">
    <property type="entry name" value="TPR-like"/>
    <property type="match status" value="1"/>
</dbReference>
<sequence length="760" mass="85023">MRTWFSGILLFLTTVAGSALFSAPELRRFTVTARVQCLDTPEELRRGIEALIHDDLYALSAVDVVEGRDLEELQRSLYTGSIEETLKAGGVDYLIDVRCRPGKSGLVFQASLRQLLTGALISMEEQTLPQRQAGQIPFIVIRGLFLRASEKGLISSSVVAASEQSRLSSAVRPQFDTLLAYGRARQFEHVDPVRSTSYLREAMVIDPDFHQAYARLFFSYYANHTISRPAEIDLQSQRRVRTDGLAGIWLARAFYDLGVRAHTMGNIPNAAAYQRITNGLLSGAGRSRSLLAALNLHRTGQIQLLMIQPYQAHYSFQTAREMLESGEQQNTFFYAANLLPLSAAYAADGKPDLGLRLLERAQRSDRPTLFTALVQANTALIHAKAGDAASALEKFRTARKILDDEGFASSTLYMSVLVQEANLLRSTGETRTAESIYSEILLRSRILGMDASRAQADAFSGLGMTRMARGESQTARHYLQNASFMQLRLGPRPAFDSFTTSQLPERTPAGFTTEERNRVASYTGAFQYSRHARHVQARTYAGRLDDTNVILRDLFDRTMTGDTALNRLRQEWLNGRSQDEVHFLDIGPAIANRQSPGVTAVSLARDFPEMNVIALDLPEQVQIFEREVSPVLRRRVLDFPNFHILAGNGVHPLRKQILGSNWVERSKKRRTLATGDAIAIRAANSIDIYETWPVIERHLIDIGADFEANPVLYLFNRSILFKPAGSRQFRIAGMISRAGFDHMYETFNRAGEPAYTLMPR</sequence>
<dbReference type="InterPro" id="IPR011990">
    <property type="entry name" value="TPR-like_helical_dom_sf"/>
</dbReference>
<name>A0A833LW40_9LEPT</name>
<evidence type="ECO:0000313" key="1">
    <source>
        <dbReference type="EMBL" id="KAB2930095.1"/>
    </source>
</evidence>
<organism evidence="1 2">
    <name type="scientific">Leptonema illini</name>
    <dbReference type="NCBI Taxonomy" id="183"/>
    <lineage>
        <taxon>Bacteria</taxon>
        <taxon>Pseudomonadati</taxon>
        <taxon>Spirochaetota</taxon>
        <taxon>Spirochaetia</taxon>
        <taxon>Leptospirales</taxon>
        <taxon>Leptospiraceae</taxon>
        <taxon>Leptonema</taxon>
    </lineage>
</organism>
<dbReference type="Gene3D" id="1.25.40.10">
    <property type="entry name" value="Tetratricopeptide repeat domain"/>
    <property type="match status" value="1"/>
</dbReference>
<gene>
    <name evidence="1" type="ORF">F9K24_18065</name>
</gene>
<evidence type="ECO:0000313" key="2">
    <source>
        <dbReference type="Proteomes" id="UP000460298"/>
    </source>
</evidence>
<protein>
    <submittedName>
        <fullName evidence="1">Tetratricopeptide repeat protein</fullName>
    </submittedName>
</protein>
<dbReference type="EMBL" id="WBUI01000023">
    <property type="protein sequence ID" value="KAB2930095.1"/>
    <property type="molecule type" value="Genomic_DNA"/>
</dbReference>